<dbReference type="EMBL" id="CP126970">
    <property type="protein sequence ID" value="WIM69373.1"/>
    <property type="molecule type" value="Genomic_DNA"/>
</dbReference>
<evidence type="ECO:0000256" key="3">
    <source>
        <dbReference type="ARBA" id="ARBA00022989"/>
    </source>
</evidence>
<dbReference type="Pfam" id="PF13515">
    <property type="entry name" value="FUSC_2"/>
    <property type="match status" value="1"/>
</dbReference>
<proteinExistence type="predicted"/>
<feature type="domain" description="Integral membrane bound transporter" evidence="6">
    <location>
        <begin position="178"/>
        <end position="303"/>
    </location>
</feature>
<protein>
    <submittedName>
        <fullName evidence="7">FUSC family protein</fullName>
    </submittedName>
</protein>
<evidence type="ECO:0000256" key="5">
    <source>
        <dbReference type="SAM" id="Phobius"/>
    </source>
</evidence>
<sequence length="328" mass="34948">MRPPFLALSERARLGLPTVLILIIFPLAGCYFEGLLVGLGTYPVLFGAIPDREHRAKVMAAVGVGLILAMSVGILVTGNLWWTLGAFLVVAVAGVALDQALPLGPPGPYFFLLMVGGGTVVGQAGWTVMQSAGWLILGAVIAFLVAVAGRDKGTGPPPGRPVDWLMFWRVSIGAVVVYAALDLTGDPHPFWGLLATVLVLCFLGDGLVLGVRAFHRVFGTVLGFLGYWLWTLIHPPQEVDFIAMGVLLWIVMAITSRNYGYGVFFITMLALLMTQALAPDAPPLDLAAGRVITTTAGAGIAVILVALLRPSSPRPDEPRRRGFGAIWW</sequence>
<dbReference type="Proteomes" id="UP001238805">
    <property type="component" value="Chromosome"/>
</dbReference>
<evidence type="ECO:0000256" key="1">
    <source>
        <dbReference type="ARBA" id="ARBA00004141"/>
    </source>
</evidence>
<feature type="transmembrane region" description="Helical" evidence="5">
    <location>
        <begin position="109"/>
        <end position="126"/>
    </location>
</feature>
<evidence type="ECO:0000256" key="4">
    <source>
        <dbReference type="ARBA" id="ARBA00023136"/>
    </source>
</evidence>
<keyword evidence="4 5" id="KW-0472">Membrane</keyword>
<evidence type="ECO:0000313" key="7">
    <source>
        <dbReference type="EMBL" id="WIM69373.1"/>
    </source>
</evidence>
<feature type="transmembrane region" description="Helical" evidence="5">
    <location>
        <begin position="161"/>
        <end position="181"/>
    </location>
</feature>
<gene>
    <name evidence="7" type="ORF">QP029_08895</name>
</gene>
<evidence type="ECO:0000259" key="6">
    <source>
        <dbReference type="Pfam" id="PF13515"/>
    </source>
</evidence>
<dbReference type="InterPro" id="IPR049453">
    <property type="entry name" value="Memb_transporter_dom"/>
</dbReference>
<keyword evidence="8" id="KW-1185">Reference proteome</keyword>
<name>A0ABY8VIN3_9CORY</name>
<reference evidence="7 8" key="1">
    <citation type="submission" date="2023-05" db="EMBL/GenBank/DDBJ databases">
        <title>Corynebacterium suedekumii sp. nov. and Corynebacterium breve sp. nov. isolated from raw cow's milk.</title>
        <authorList>
            <person name="Baer M.K."/>
            <person name="Mehl L."/>
            <person name="Hellmuth R."/>
            <person name="Marke G."/>
            <person name="Lipski A."/>
        </authorList>
    </citation>
    <scope>NUCLEOTIDE SEQUENCE [LARGE SCALE GENOMIC DNA]</scope>
    <source>
        <strain evidence="7 8">LM112</strain>
    </source>
</reference>
<feature type="transmembrane region" description="Helical" evidence="5">
    <location>
        <begin position="262"/>
        <end position="279"/>
    </location>
</feature>
<feature type="transmembrane region" description="Helical" evidence="5">
    <location>
        <begin position="20"/>
        <end position="46"/>
    </location>
</feature>
<feature type="transmembrane region" description="Helical" evidence="5">
    <location>
        <begin position="132"/>
        <end position="149"/>
    </location>
</feature>
<feature type="transmembrane region" description="Helical" evidence="5">
    <location>
        <begin position="239"/>
        <end position="255"/>
    </location>
</feature>
<keyword evidence="3 5" id="KW-1133">Transmembrane helix</keyword>
<evidence type="ECO:0000256" key="2">
    <source>
        <dbReference type="ARBA" id="ARBA00022692"/>
    </source>
</evidence>
<feature type="transmembrane region" description="Helical" evidence="5">
    <location>
        <begin position="193"/>
        <end position="210"/>
    </location>
</feature>
<feature type="transmembrane region" description="Helical" evidence="5">
    <location>
        <begin position="58"/>
        <end position="74"/>
    </location>
</feature>
<comment type="subcellular location">
    <subcellularLocation>
        <location evidence="1">Membrane</location>
        <topology evidence="1">Multi-pass membrane protein</topology>
    </subcellularLocation>
</comment>
<accession>A0ABY8VIN3</accession>
<organism evidence="7 8">
    <name type="scientific">Corynebacterium suedekumii</name>
    <dbReference type="NCBI Taxonomy" id="3049801"/>
    <lineage>
        <taxon>Bacteria</taxon>
        <taxon>Bacillati</taxon>
        <taxon>Actinomycetota</taxon>
        <taxon>Actinomycetes</taxon>
        <taxon>Mycobacteriales</taxon>
        <taxon>Corynebacteriaceae</taxon>
        <taxon>Corynebacterium</taxon>
    </lineage>
</organism>
<feature type="transmembrane region" description="Helical" evidence="5">
    <location>
        <begin position="80"/>
        <end position="97"/>
    </location>
</feature>
<dbReference type="RefSeq" id="WP_284873967.1">
    <property type="nucleotide sequence ID" value="NZ_CP126970.1"/>
</dbReference>
<feature type="transmembrane region" description="Helical" evidence="5">
    <location>
        <begin position="291"/>
        <end position="311"/>
    </location>
</feature>
<evidence type="ECO:0000313" key="8">
    <source>
        <dbReference type="Proteomes" id="UP001238805"/>
    </source>
</evidence>
<keyword evidence="2 5" id="KW-0812">Transmembrane</keyword>